<evidence type="ECO:0000256" key="1">
    <source>
        <dbReference type="SAM" id="SignalP"/>
    </source>
</evidence>
<keyword evidence="1" id="KW-0732">Signal</keyword>
<feature type="signal peptide" evidence="1">
    <location>
        <begin position="1"/>
        <end position="23"/>
    </location>
</feature>
<gene>
    <name evidence="2" type="ORF">ACOF00016_LOCUS16848</name>
</gene>
<feature type="chain" id="PRO_5030841901" evidence="1">
    <location>
        <begin position="24"/>
        <end position="133"/>
    </location>
</feature>
<reference evidence="2" key="1">
    <citation type="submission" date="2021-01" db="EMBL/GenBank/DDBJ databases">
        <authorList>
            <person name="Corre E."/>
            <person name="Pelletier E."/>
            <person name="Niang G."/>
            <person name="Scheremetjew M."/>
            <person name="Finn R."/>
            <person name="Kale V."/>
            <person name="Holt S."/>
            <person name="Cochrane G."/>
            <person name="Meng A."/>
            <person name="Brown T."/>
            <person name="Cohen L."/>
        </authorList>
    </citation>
    <scope>NUCLEOTIDE SEQUENCE</scope>
    <source>
        <strain evidence="2">CCMP127</strain>
    </source>
</reference>
<sequence length="133" mass="15111">MYWRIRITLFSLLVLLSRHTSWSWKPSARIHCGTTPAAASRRKLLGDSVVGTVAFTFALLRPGPSYSIDEVQPECDEACREERLRVIRERRAMMQQSKTTSSRQDLFDLSKQRAALYNTTYQGTSCIPGVPCL</sequence>
<proteinExistence type="predicted"/>
<organism evidence="2">
    <name type="scientific">Amphora coffeiformis</name>
    <dbReference type="NCBI Taxonomy" id="265554"/>
    <lineage>
        <taxon>Eukaryota</taxon>
        <taxon>Sar</taxon>
        <taxon>Stramenopiles</taxon>
        <taxon>Ochrophyta</taxon>
        <taxon>Bacillariophyta</taxon>
        <taxon>Bacillariophyceae</taxon>
        <taxon>Bacillariophycidae</taxon>
        <taxon>Thalassiophysales</taxon>
        <taxon>Catenulaceae</taxon>
        <taxon>Amphora</taxon>
    </lineage>
</organism>
<accession>A0A7S3LDM3</accession>
<name>A0A7S3LDM3_9STRA</name>
<dbReference type="EMBL" id="HBIM01022731">
    <property type="protein sequence ID" value="CAE0420057.1"/>
    <property type="molecule type" value="Transcribed_RNA"/>
</dbReference>
<protein>
    <submittedName>
        <fullName evidence="2">Uncharacterized protein</fullName>
    </submittedName>
</protein>
<evidence type="ECO:0000313" key="2">
    <source>
        <dbReference type="EMBL" id="CAE0420057.1"/>
    </source>
</evidence>
<dbReference type="AlphaFoldDB" id="A0A7S3LDM3"/>